<dbReference type="InterPro" id="IPR027372">
    <property type="entry name" value="Phytase-like_dom"/>
</dbReference>
<protein>
    <submittedName>
        <fullName evidence="3">Esterase-like activity of phytase family protein</fullName>
    </submittedName>
</protein>
<dbReference type="PANTHER" id="PTHR37957">
    <property type="entry name" value="BLR7070 PROTEIN"/>
    <property type="match status" value="1"/>
</dbReference>
<evidence type="ECO:0000256" key="1">
    <source>
        <dbReference type="SAM" id="SignalP"/>
    </source>
</evidence>
<keyword evidence="4" id="KW-1185">Reference proteome</keyword>
<gene>
    <name evidence="3" type="ORF">WH50_21850</name>
</gene>
<name>A0ABX5LRF1_9GAMM</name>
<feature type="signal peptide" evidence="1">
    <location>
        <begin position="1"/>
        <end position="19"/>
    </location>
</feature>
<reference evidence="3 4" key="1">
    <citation type="submission" date="2015-03" db="EMBL/GenBank/DDBJ databases">
        <authorList>
            <person name="Krishnan R."/>
            <person name="Midha S."/>
            <person name="Patil P.B."/>
            <person name="Rameshkumar N."/>
        </authorList>
    </citation>
    <scope>NUCLEOTIDE SEQUENCE [LARGE SCALE GENOMIC DNA]</scope>
    <source>
        <strain evidence="3 4">L1E11</strain>
    </source>
</reference>
<dbReference type="PANTHER" id="PTHR37957:SF1">
    <property type="entry name" value="PHYTASE-LIKE DOMAIN-CONTAINING PROTEIN"/>
    <property type="match status" value="1"/>
</dbReference>
<evidence type="ECO:0000313" key="4">
    <source>
        <dbReference type="Proteomes" id="UP000248090"/>
    </source>
</evidence>
<keyword evidence="1" id="KW-0732">Signal</keyword>
<dbReference type="EMBL" id="LAPT01000120">
    <property type="protein sequence ID" value="PXF29227.1"/>
    <property type="molecule type" value="Genomic_DNA"/>
</dbReference>
<dbReference type="RefSeq" id="WP_110189380.1">
    <property type="nucleotide sequence ID" value="NZ_CP177354.1"/>
</dbReference>
<accession>A0ABX5LRF1</accession>
<evidence type="ECO:0000313" key="3">
    <source>
        <dbReference type="EMBL" id="PXF29227.1"/>
    </source>
</evidence>
<evidence type="ECO:0000259" key="2">
    <source>
        <dbReference type="Pfam" id="PF13449"/>
    </source>
</evidence>
<comment type="caution">
    <text evidence="3">The sequence shown here is derived from an EMBL/GenBank/DDBJ whole genome shotgun (WGS) entry which is preliminary data.</text>
</comment>
<dbReference type="Pfam" id="PF13449">
    <property type="entry name" value="Phytase-like"/>
    <property type="match status" value="1"/>
</dbReference>
<feature type="domain" description="Phytase-like" evidence="2">
    <location>
        <begin position="71"/>
        <end position="401"/>
    </location>
</feature>
<proteinExistence type="predicted"/>
<organism evidence="3 4">
    <name type="scientific">Pokkaliibacter plantistimulans</name>
    <dbReference type="NCBI Taxonomy" id="1635171"/>
    <lineage>
        <taxon>Bacteria</taxon>
        <taxon>Pseudomonadati</taxon>
        <taxon>Pseudomonadota</taxon>
        <taxon>Gammaproteobacteria</taxon>
        <taxon>Oceanospirillales</taxon>
        <taxon>Balneatrichaceae</taxon>
        <taxon>Pokkaliibacter</taxon>
    </lineage>
</organism>
<dbReference type="Proteomes" id="UP000248090">
    <property type="component" value="Unassembled WGS sequence"/>
</dbReference>
<feature type="chain" id="PRO_5045933462" evidence="1">
    <location>
        <begin position="20"/>
        <end position="462"/>
    </location>
</feature>
<sequence>MKYSLLALAITLTSGAALADVAKVEQFNIEVAKADYVPYQGAFAERFPGGFTTGLGSGLLFNGKQADGSLSFIAITDRGPNGDSPVLVQTGSDGNVSKTASKMFPAPAFVPAFMDVTLRDGKAVASNKVELSDDQGKITGLPLPANLIGSTSEVALSDTLSVITSDKANGLDSEGIVKDGKGGYWICDEYGPFLVHLDGNGKITQKFGPEAGAGEKAVAGGLPNILKWRQPNRGFEGVAFTPAGKVYGAVQSTLDINGETRKVAQFTRLVELDPATGKTRMFAYPIDVSSYKHPGDAKIGDLAALDDHRFLIIEQGKGKDKKMHNLVYQIDLSQASDLSELKINGKEPEFASAEELQAAGVVMANKTLVADLRANGWQVEKAEGLAIVDDHTFAVASDNDFGLSTEVVNAVEGAKGADDYQTDGKGELMLDGKAVASKVELEPLKGAEAHSALWIFTMDKAL</sequence>